<proteinExistence type="predicted"/>
<accession>A0A1B2DM32</accession>
<feature type="region of interest" description="Disordered" evidence="1">
    <location>
        <begin position="339"/>
        <end position="360"/>
    </location>
</feature>
<name>A0A1B2DM32_9BACL</name>
<reference evidence="2" key="1">
    <citation type="submission" date="2016-08" db="EMBL/GenBank/DDBJ databases">
        <title>Complete Genome Seqeunce of Paenibacillus sp. BIHB 4019 from tea rhizoplane.</title>
        <authorList>
            <person name="Thakur R."/>
            <person name="Swarnkar M.K."/>
            <person name="Gulati A."/>
        </authorList>
    </citation>
    <scope>NUCLEOTIDE SEQUENCE [LARGE SCALE GENOMIC DNA]</scope>
    <source>
        <strain evidence="2">BIHB4019</strain>
    </source>
</reference>
<gene>
    <name evidence="2" type="ORF">BBD42_21535</name>
</gene>
<protein>
    <submittedName>
        <fullName evidence="2">Uncharacterized protein</fullName>
    </submittedName>
</protein>
<dbReference type="RefSeq" id="WP_099519855.1">
    <property type="nucleotide sequence ID" value="NZ_CP016808.1"/>
</dbReference>
<evidence type="ECO:0000256" key="1">
    <source>
        <dbReference type="SAM" id="MobiDB-lite"/>
    </source>
</evidence>
<dbReference type="EMBL" id="CP016808">
    <property type="protein sequence ID" value="ANY68759.1"/>
    <property type="molecule type" value="Genomic_DNA"/>
</dbReference>
<organism evidence="2">
    <name type="scientific">Paenibacillus sp. BIHB 4019</name>
    <dbReference type="NCBI Taxonomy" id="1870819"/>
    <lineage>
        <taxon>Bacteria</taxon>
        <taxon>Bacillati</taxon>
        <taxon>Bacillota</taxon>
        <taxon>Bacilli</taxon>
        <taxon>Bacillales</taxon>
        <taxon>Paenibacillaceae</taxon>
        <taxon>Paenibacillus</taxon>
    </lineage>
</organism>
<dbReference type="AlphaFoldDB" id="A0A1B2DM32"/>
<evidence type="ECO:0000313" key="2">
    <source>
        <dbReference type="EMBL" id="ANY68759.1"/>
    </source>
</evidence>
<sequence>MYKEPEKKQEKYVGFPMKMNAYGHKELFIVQKDENAFILYFILGKMTQNYWTWGSFETTVVTLSKQFSIKKKESDNRKEIKRLLLVLHEKGWFKIMFDEQSFEYDTLLNISMVDLDSPQVMSVVESENFKHTGYLKVTQEMFDSCKWNARHFRGLIYAEWRMMRGQENEGKYRISGSEWQKAMGISKLTQINLVKELDELNLVDKQRGEMYIDACGKPKRETNLYSVVCDEERQERKQEEKQNEYSLIKQHNFDVHAEVAQLDAIDPRCENTNVYKTGKKDYLGNKEYWIWNTTKYKSTKMHLDARFNSFKNARPDLYATVVMEGEKYMKKINANKDWQEKQHQMSSHRNKGYDPRFYLS</sequence>